<protein>
    <submittedName>
        <fullName evidence="2">Uncharacterized protein</fullName>
    </submittedName>
</protein>
<sequence>MVCIPAAAESRRDRLVCMVEEEEAKQGQQSHRRRASPAARRMGSVRLHGMLTRASVRRPAGQKVNMVAAQGASSSPTEKVGTLFAPPTEFLNSPWEASTPPPDTSQPPMSLTSDLGRFQNPSHSAAPDHLLTALMSTQRAPEDASHSSLDQAGSDRPRTPSQTEPSSGYDIFSAPPAGGGLSRPVVAEGGSVVKEADLFHPFPNNSHFLDRPFQPPSSTQEGQNLSVSNVADQFHVPTQELDIFQTQPKEGAKLFQTLLPKSENGPFQTPLPNGTDIFNNPFSAGNDVYGAPKARSDIFSVLPSSESLSISSNTANPFQPSPDVDQLFQQRPPETQDSLLRPSPWAPTTNQPTDSPDPSLVSNAGSISHPTPTDAAVLTPHSALSINLSELPDIFSPAFVGDFRDPTKRMAPPTSSSPLTALPNRPPDTTLTTPLRSKHGILQPTPFSLALASTATPQQSPTDLPSVSVHLHKSSIDIH</sequence>
<dbReference type="EMBL" id="JAOPHQ010000862">
    <property type="protein sequence ID" value="KAK0153164.1"/>
    <property type="molecule type" value="Genomic_DNA"/>
</dbReference>
<comment type="caution">
    <text evidence="2">The sequence shown here is derived from an EMBL/GenBank/DDBJ whole genome shotgun (WGS) entry which is preliminary data.</text>
</comment>
<feature type="region of interest" description="Disordered" evidence="1">
    <location>
        <begin position="69"/>
        <end position="125"/>
    </location>
</feature>
<evidence type="ECO:0000256" key="1">
    <source>
        <dbReference type="SAM" id="MobiDB-lite"/>
    </source>
</evidence>
<feature type="region of interest" description="Disordered" evidence="1">
    <location>
        <begin position="306"/>
        <end position="374"/>
    </location>
</feature>
<feature type="region of interest" description="Disordered" evidence="1">
    <location>
        <begin position="137"/>
        <end position="185"/>
    </location>
</feature>
<gene>
    <name evidence="2" type="ORF">N1851_005135</name>
</gene>
<dbReference type="Proteomes" id="UP001174136">
    <property type="component" value="Unassembled WGS sequence"/>
</dbReference>
<evidence type="ECO:0000313" key="3">
    <source>
        <dbReference type="Proteomes" id="UP001174136"/>
    </source>
</evidence>
<reference evidence="2" key="1">
    <citation type="journal article" date="2023" name="Front. Mar. Sci.">
        <title>A new Merluccius polli reference genome to investigate the effects of global change in West African waters.</title>
        <authorList>
            <person name="Mateo J.L."/>
            <person name="Blanco-Fernandez C."/>
            <person name="Garcia-Vazquez E."/>
            <person name="Machado-Schiaffino G."/>
        </authorList>
    </citation>
    <scope>NUCLEOTIDE SEQUENCE</scope>
    <source>
        <strain evidence="2">C29</strain>
        <tissue evidence="2">Fin</tissue>
    </source>
</reference>
<organism evidence="2 3">
    <name type="scientific">Merluccius polli</name>
    <name type="common">Benguela hake</name>
    <name type="synonym">Merluccius cadenati</name>
    <dbReference type="NCBI Taxonomy" id="89951"/>
    <lineage>
        <taxon>Eukaryota</taxon>
        <taxon>Metazoa</taxon>
        <taxon>Chordata</taxon>
        <taxon>Craniata</taxon>
        <taxon>Vertebrata</taxon>
        <taxon>Euteleostomi</taxon>
        <taxon>Actinopterygii</taxon>
        <taxon>Neopterygii</taxon>
        <taxon>Teleostei</taxon>
        <taxon>Neoteleostei</taxon>
        <taxon>Acanthomorphata</taxon>
        <taxon>Zeiogadaria</taxon>
        <taxon>Gadariae</taxon>
        <taxon>Gadiformes</taxon>
        <taxon>Gadoidei</taxon>
        <taxon>Merlucciidae</taxon>
        <taxon>Merluccius</taxon>
    </lineage>
</organism>
<dbReference type="AlphaFoldDB" id="A0AA47N6J6"/>
<feature type="compositionally biased region" description="Polar residues" evidence="1">
    <location>
        <begin position="346"/>
        <end position="371"/>
    </location>
</feature>
<name>A0AA47N6J6_MERPO</name>
<feature type="region of interest" description="Disordered" evidence="1">
    <location>
        <begin position="405"/>
        <end position="440"/>
    </location>
</feature>
<feature type="compositionally biased region" description="Low complexity" evidence="1">
    <location>
        <begin position="411"/>
        <end position="435"/>
    </location>
</feature>
<evidence type="ECO:0000313" key="2">
    <source>
        <dbReference type="EMBL" id="KAK0153164.1"/>
    </source>
</evidence>
<feature type="region of interest" description="Disordered" evidence="1">
    <location>
        <begin position="23"/>
        <end position="43"/>
    </location>
</feature>
<proteinExistence type="predicted"/>
<feature type="compositionally biased region" description="Polar residues" evidence="1">
    <location>
        <begin position="106"/>
        <end position="123"/>
    </location>
</feature>
<keyword evidence="3" id="KW-1185">Reference proteome</keyword>
<accession>A0AA47N6J6</accession>
<feature type="compositionally biased region" description="Polar residues" evidence="1">
    <location>
        <begin position="327"/>
        <end position="338"/>
    </location>
</feature>